<evidence type="ECO:0000313" key="2">
    <source>
        <dbReference type="EMBL" id="CAG6781784.1"/>
    </source>
</evidence>
<reference evidence="2" key="1">
    <citation type="submission" date="2021-05" db="EMBL/GenBank/DDBJ databases">
        <authorList>
            <person name="Alioto T."/>
            <person name="Alioto T."/>
            <person name="Gomez Garrido J."/>
        </authorList>
    </citation>
    <scope>NUCLEOTIDE SEQUENCE</scope>
</reference>
<sequence length="743" mass="82107">MVLTKEQEKCVHALSNATKKRQTHWQSIQACHDLISKLADPTQLGYFEARCERINDVYSQFVATQDTITDLNNKLPEEEKITDVQSVAKSFDELYYAITATLRKISTVPPPPASASTSSSTPVKLPQINIPVFSGSYENFSSFHSLFKTLVHAQPGLTTIEKYSYLRSLLSGSALAVIQEFSFSENNYLLAYQTLVDQFSNKRVVANHICNKLWSFKPLTHDAQLKSFLDTFHVSVESFKAVGISETGDFLLLFMALRVLDSSTRQAFENSWIGKAAVPKYKDLLEFVRGRVSVADLIAPVESKSSTSRSAPPPGKSYAPLNKRAFTANVTSSEPSSKPVRGCPYCTKSHRINDCKKFLNLSVSDRYSFLKEKHLCFACFGPHSRQLCSSKFSCRQCGSKTHHTLLHSSPSPRDSATTFSSASSKDSPSPSFPPAVVSTTSTPNGLSSNFANAHLSKQVLLGTAVVSVEDHYGHFHDVRALIDAGSMINIITQPLAARLCLPMKPSKLSIFGVGSSQPMSPKGHVSCTIHSKHYPFSVPIDAAILPTISANIPALPVNEDVIDRLAGIPLADPNFFSPAPVQMLIGAQCYAEIMRRSEPIIPGEPSLVPSNLGILVMGVTPSVFVQSPPQYNFFISKEDDAITAQLRRFWEIEEDYSPVPASPEDIACEKHFCETVRRDNDGTYIVRLPFRDEKLPTLGNNRSNATNRLLKLEKRFESQPNLKKLYCENIQTYLDAGQMVVAT</sequence>
<dbReference type="Pfam" id="PF03564">
    <property type="entry name" value="DUF1759"/>
    <property type="match status" value="1"/>
</dbReference>
<accession>A0A8D9F9Y3</accession>
<evidence type="ECO:0000256" key="1">
    <source>
        <dbReference type="SAM" id="MobiDB-lite"/>
    </source>
</evidence>
<feature type="region of interest" description="Disordered" evidence="1">
    <location>
        <begin position="402"/>
        <end position="440"/>
    </location>
</feature>
<name>A0A8D9F9Y3_9HEMI</name>
<dbReference type="InterPro" id="IPR005312">
    <property type="entry name" value="DUF1759"/>
</dbReference>
<dbReference type="AlphaFoldDB" id="A0A8D9F9Y3"/>
<proteinExistence type="predicted"/>
<dbReference type="PANTHER" id="PTHR47331">
    <property type="entry name" value="PHD-TYPE DOMAIN-CONTAINING PROTEIN"/>
    <property type="match status" value="1"/>
</dbReference>
<evidence type="ECO:0008006" key="3">
    <source>
        <dbReference type="Google" id="ProtNLM"/>
    </source>
</evidence>
<dbReference type="PANTHER" id="PTHR47331:SF5">
    <property type="entry name" value="RIBONUCLEASE H"/>
    <property type="match status" value="1"/>
</dbReference>
<feature type="compositionally biased region" description="Low complexity" evidence="1">
    <location>
        <begin position="414"/>
        <end position="440"/>
    </location>
</feature>
<dbReference type="CDD" id="cd00303">
    <property type="entry name" value="retropepsin_like"/>
    <property type="match status" value="1"/>
</dbReference>
<dbReference type="InterPro" id="IPR021109">
    <property type="entry name" value="Peptidase_aspartic_dom_sf"/>
</dbReference>
<dbReference type="EMBL" id="HBUF01624532">
    <property type="protein sequence ID" value="CAG6781784.1"/>
    <property type="molecule type" value="Transcribed_RNA"/>
</dbReference>
<organism evidence="2">
    <name type="scientific">Cacopsylla melanoneura</name>
    <dbReference type="NCBI Taxonomy" id="428564"/>
    <lineage>
        <taxon>Eukaryota</taxon>
        <taxon>Metazoa</taxon>
        <taxon>Ecdysozoa</taxon>
        <taxon>Arthropoda</taxon>
        <taxon>Hexapoda</taxon>
        <taxon>Insecta</taxon>
        <taxon>Pterygota</taxon>
        <taxon>Neoptera</taxon>
        <taxon>Paraneoptera</taxon>
        <taxon>Hemiptera</taxon>
        <taxon>Sternorrhyncha</taxon>
        <taxon>Psylloidea</taxon>
        <taxon>Psyllidae</taxon>
        <taxon>Psyllinae</taxon>
        <taxon>Cacopsylla</taxon>
    </lineage>
</organism>
<protein>
    <recommendedName>
        <fullName evidence="3">Peptidase A2 domain-containing protein</fullName>
    </recommendedName>
</protein>
<dbReference type="Gene3D" id="2.40.70.10">
    <property type="entry name" value="Acid Proteases"/>
    <property type="match status" value="1"/>
</dbReference>